<protein>
    <submittedName>
        <fullName evidence="2">Uncharacterized protein</fullName>
    </submittedName>
</protein>
<keyword evidence="3" id="KW-1185">Reference proteome</keyword>
<comment type="caution">
    <text evidence="2">The sequence shown here is derived from an EMBL/GenBank/DDBJ whole genome shotgun (WGS) entry which is preliminary data.</text>
</comment>
<organism evidence="2 3">
    <name type="scientific">Senna tora</name>
    <dbReference type="NCBI Taxonomy" id="362788"/>
    <lineage>
        <taxon>Eukaryota</taxon>
        <taxon>Viridiplantae</taxon>
        <taxon>Streptophyta</taxon>
        <taxon>Embryophyta</taxon>
        <taxon>Tracheophyta</taxon>
        <taxon>Spermatophyta</taxon>
        <taxon>Magnoliopsida</taxon>
        <taxon>eudicotyledons</taxon>
        <taxon>Gunneridae</taxon>
        <taxon>Pentapetalae</taxon>
        <taxon>rosids</taxon>
        <taxon>fabids</taxon>
        <taxon>Fabales</taxon>
        <taxon>Fabaceae</taxon>
        <taxon>Caesalpinioideae</taxon>
        <taxon>Cassia clade</taxon>
        <taxon>Senna</taxon>
    </lineage>
</organism>
<evidence type="ECO:0000256" key="1">
    <source>
        <dbReference type="SAM" id="MobiDB-lite"/>
    </source>
</evidence>
<gene>
    <name evidence="2" type="ORF">G2W53_018914</name>
</gene>
<sequence>MGTYTSLGPERERQSCNLYHRKPTPTRTSGGDGGSATTGPLNL</sequence>
<dbReference type="Proteomes" id="UP000634136">
    <property type="component" value="Unassembled WGS sequence"/>
</dbReference>
<proteinExistence type="predicted"/>
<accession>A0A834WLJ0</accession>
<feature type="region of interest" description="Disordered" evidence="1">
    <location>
        <begin position="1"/>
        <end position="43"/>
    </location>
</feature>
<name>A0A834WLJ0_9FABA</name>
<evidence type="ECO:0000313" key="3">
    <source>
        <dbReference type="Proteomes" id="UP000634136"/>
    </source>
</evidence>
<dbReference type="AlphaFoldDB" id="A0A834WLJ0"/>
<dbReference type="EMBL" id="JAAIUW010000006">
    <property type="protein sequence ID" value="KAF7827750.1"/>
    <property type="molecule type" value="Genomic_DNA"/>
</dbReference>
<evidence type="ECO:0000313" key="2">
    <source>
        <dbReference type="EMBL" id="KAF7827750.1"/>
    </source>
</evidence>
<reference evidence="2" key="1">
    <citation type="submission" date="2020-09" db="EMBL/GenBank/DDBJ databases">
        <title>Genome-Enabled Discovery of Anthraquinone Biosynthesis in Senna tora.</title>
        <authorList>
            <person name="Kang S.-H."/>
            <person name="Pandey R.P."/>
            <person name="Lee C.-M."/>
            <person name="Sim J.-S."/>
            <person name="Jeong J.-T."/>
            <person name="Choi B.-S."/>
            <person name="Jung M."/>
            <person name="Ginzburg D."/>
            <person name="Zhao K."/>
            <person name="Won S.Y."/>
            <person name="Oh T.-J."/>
            <person name="Yu Y."/>
            <person name="Kim N.-H."/>
            <person name="Lee O.R."/>
            <person name="Lee T.-H."/>
            <person name="Bashyal P."/>
            <person name="Kim T.-S."/>
            <person name="Lee W.-H."/>
            <person name="Kawkins C."/>
            <person name="Kim C.-K."/>
            <person name="Kim J.S."/>
            <person name="Ahn B.O."/>
            <person name="Rhee S.Y."/>
            <person name="Sohng J.K."/>
        </authorList>
    </citation>
    <scope>NUCLEOTIDE SEQUENCE</scope>
    <source>
        <tissue evidence="2">Leaf</tissue>
    </source>
</reference>